<evidence type="ECO:0000313" key="3">
    <source>
        <dbReference type="Proteomes" id="UP001054945"/>
    </source>
</evidence>
<proteinExistence type="predicted"/>
<dbReference type="Proteomes" id="UP001054945">
    <property type="component" value="Unassembled WGS sequence"/>
</dbReference>
<keyword evidence="3" id="KW-1185">Reference proteome</keyword>
<accession>A0AAV4WK65</accession>
<comment type="caution">
    <text evidence="2">The sequence shown here is derived from an EMBL/GenBank/DDBJ whole genome shotgun (WGS) entry which is preliminary data.</text>
</comment>
<keyword evidence="1" id="KW-0812">Transmembrane</keyword>
<dbReference type="AlphaFoldDB" id="A0AAV4WK65"/>
<sequence length="122" mass="13723">MRLPPKAFVCFSPSCNAFTLKKSGNQSNKRSFNLYSNRTLGPQVVDSALSFVCPGAHPWNFRKSDICIRRAPSAAFYSPSRTFPLFELAFILQVSVILALTSFFNENAFYSGMFLENLTSIY</sequence>
<dbReference type="EMBL" id="BPLR01016217">
    <property type="protein sequence ID" value="GIY82174.1"/>
    <property type="molecule type" value="Genomic_DNA"/>
</dbReference>
<protein>
    <submittedName>
        <fullName evidence="2">Uncharacterized protein</fullName>
    </submittedName>
</protein>
<organism evidence="2 3">
    <name type="scientific">Caerostris extrusa</name>
    <name type="common">Bark spider</name>
    <name type="synonym">Caerostris bankana</name>
    <dbReference type="NCBI Taxonomy" id="172846"/>
    <lineage>
        <taxon>Eukaryota</taxon>
        <taxon>Metazoa</taxon>
        <taxon>Ecdysozoa</taxon>
        <taxon>Arthropoda</taxon>
        <taxon>Chelicerata</taxon>
        <taxon>Arachnida</taxon>
        <taxon>Araneae</taxon>
        <taxon>Araneomorphae</taxon>
        <taxon>Entelegynae</taxon>
        <taxon>Araneoidea</taxon>
        <taxon>Araneidae</taxon>
        <taxon>Caerostris</taxon>
    </lineage>
</organism>
<feature type="transmembrane region" description="Helical" evidence="1">
    <location>
        <begin position="85"/>
        <end position="104"/>
    </location>
</feature>
<name>A0AAV4WK65_CAEEX</name>
<keyword evidence="1" id="KW-1133">Transmembrane helix</keyword>
<keyword evidence="1" id="KW-0472">Membrane</keyword>
<evidence type="ECO:0000313" key="2">
    <source>
        <dbReference type="EMBL" id="GIY82174.1"/>
    </source>
</evidence>
<evidence type="ECO:0000256" key="1">
    <source>
        <dbReference type="SAM" id="Phobius"/>
    </source>
</evidence>
<gene>
    <name evidence="2" type="ORF">CEXT_265911</name>
</gene>
<reference evidence="2 3" key="1">
    <citation type="submission" date="2021-06" db="EMBL/GenBank/DDBJ databases">
        <title>Caerostris extrusa draft genome.</title>
        <authorList>
            <person name="Kono N."/>
            <person name="Arakawa K."/>
        </authorList>
    </citation>
    <scope>NUCLEOTIDE SEQUENCE [LARGE SCALE GENOMIC DNA]</scope>
</reference>